<evidence type="ECO:0000256" key="2">
    <source>
        <dbReference type="ARBA" id="ARBA00006019"/>
    </source>
</evidence>
<evidence type="ECO:0000256" key="4">
    <source>
        <dbReference type="ARBA" id="ARBA00022843"/>
    </source>
</evidence>
<dbReference type="CTD" id="36342730"/>
<dbReference type="Proteomes" id="UP000019149">
    <property type="component" value="Unassembled WGS sequence"/>
</dbReference>
<keyword evidence="3" id="KW-1017">Isopeptide bond</keyword>
<dbReference type="Pfam" id="PF10557">
    <property type="entry name" value="Cullin_Nedd8"/>
    <property type="match status" value="1"/>
</dbReference>
<dbReference type="InterPro" id="IPR016159">
    <property type="entry name" value="Cullin_repeat-like_dom_sf"/>
</dbReference>
<proteinExistence type="inferred from homology"/>
<dbReference type="SMART" id="SM00182">
    <property type="entry name" value="CULLIN"/>
    <property type="match status" value="1"/>
</dbReference>
<dbReference type="OMA" id="IREWDRY"/>
<dbReference type="GO" id="GO:0031625">
    <property type="term" value="F:ubiquitin protein ligase binding"/>
    <property type="evidence" value="ECO:0007669"/>
    <property type="project" value="InterPro"/>
</dbReference>
<sequence>MMSKYDRLADLWKVLKPLFDKMLNMDGLSKTEHASICNYVYGYCISVDTCGVGENSKVIGYELYKKLRCFFKQHVQSLKLKAERMTGSDLLNFFEKRWTNYSLAAKYIDHRCNYLNRNWVKTKVDEGQKDVVIVYSLALMLWKDELFKPCSRALMSAVLSEIERERRGDNIAATRLCTIISSLVDLCITSEQHPHYSPPPFIAELQMQSGVPPPTPYLSGDPHTPLDWRQGLPIYRDHFEQPFLHETMHFYEVESNQFLKSSSVTDYLKWVEARLEEERTRARTYLHSSTLNELIKTVEDSLIGNHIETLAAEFQGLLKDNRIDDLARMYKALIRFEEGEARLVQTMELYVDEVGTAALKDVCQIAKSNPKVFVDTIIRVQRKNQELLELAFSGNPSFGRAIDKGCERYINRNAITELAGSSRKTPELLAKYSDFLLKKSTKEAQPDDLEKTLNYVMDVFKYVEDKDVFQKFYSNMLARRLVNNQSISEDAEAQMISLLKNACGVEYTSKLQRMFQDVSSSRELNARFIEWIGERTPLLCGVDFNIMVLSSNAWPFQPLGTINVPAELESCFKVFTEFYQTRHDGRKLTWCYQLCRGEVVAHYTKMRYTFQVSTYQMAILMLFNTSLSYTVSQIQSQTNIDPSILNQILQIFLKGRILKITSNDEEEEQRHQMDDDGIVTSTPPLSPDSQLTLFMDYNNKRVRVNLNLPMKSETKQEAETTLHNVECDRKLGIQACVVRIMKMRKRMEHQQLVKEVIEQMSSRFCPVIQQIKLCINSLIERDFIRRDPSNLSAYEYVA</sequence>
<dbReference type="SUPFAM" id="SSF74788">
    <property type="entry name" value="Cullin repeat-like"/>
    <property type="match status" value="1"/>
</dbReference>
<dbReference type="FunFam" id="3.30.230.130:FF:000003">
    <property type="entry name" value="Cullin 2"/>
    <property type="match status" value="1"/>
</dbReference>
<comment type="pathway">
    <text evidence="1">Protein modification; protein ubiquitination.</text>
</comment>
<dbReference type="PANTHER" id="PTHR11932">
    <property type="entry name" value="CULLIN"/>
    <property type="match status" value="1"/>
</dbReference>
<dbReference type="EMBL" id="APAU02000068">
    <property type="protein sequence ID" value="EUB58095.1"/>
    <property type="molecule type" value="Genomic_DNA"/>
</dbReference>
<evidence type="ECO:0000256" key="3">
    <source>
        <dbReference type="ARBA" id="ARBA00022499"/>
    </source>
</evidence>
<dbReference type="InterPro" id="IPR036317">
    <property type="entry name" value="Cullin_homology_sf"/>
</dbReference>
<comment type="similarity">
    <text evidence="2 5 6">Belongs to the cullin family.</text>
</comment>
<dbReference type="InterPro" id="IPR045093">
    <property type="entry name" value="Cullin"/>
</dbReference>
<organism evidence="8 9">
    <name type="scientific">Echinococcus granulosus</name>
    <name type="common">Hydatid tapeworm</name>
    <dbReference type="NCBI Taxonomy" id="6210"/>
    <lineage>
        <taxon>Eukaryota</taxon>
        <taxon>Metazoa</taxon>
        <taxon>Spiralia</taxon>
        <taxon>Lophotrochozoa</taxon>
        <taxon>Platyhelminthes</taxon>
        <taxon>Cestoda</taxon>
        <taxon>Eucestoda</taxon>
        <taxon>Cyclophyllidea</taxon>
        <taxon>Taeniidae</taxon>
        <taxon>Echinococcus</taxon>
        <taxon>Echinococcus granulosus group</taxon>
    </lineage>
</organism>
<dbReference type="STRING" id="6210.W6UAJ2"/>
<dbReference type="KEGG" id="egl:EGR_07015"/>
<gene>
    <name evidence="8" type="ORF">EGR_07015</name>
</gene>
<dbReference type="InterPro" id="IPR036388">
    <property type="entry name" value="WH-like_DNA-bd_sf"/>
</dbReference>
<reference evidence="8 9" key="1">
    <citation type="journal article" date="2013" name="Nat. Genet.">
        <title>The genome of the hydatid tapeworm Echinococcus granulosus.</title>
        <authorList>
            <person name="Zheng H."/>
            <person name="Zhang W."/>
            <person name="Zhang L."/>
            <person name="Zhang Z."/>
            <person name="Li J."/>
            <person name="Lu G."/>
            <person name="Zhu Y."/>
            <person name="Wang Y."/>
            <person name="Huang Y."/>
            <person name="Liu J."/>
            <person name="Kang H."/>
            <person name="Chen J."/>
            <person name="Wang L."/>
            <person name="Chen A."/>
            <person name="Yu S."/>
            <person name="Gao Z."/>
            <person name="Jin L."/>
            <person name="Gu W."/>
            <person name="Wang Z."/>
            <person name="Zhao L."/>
            <person name="Shi B."/>
            <person name="Wen H."/>
            <person name="Lin R."/>
            <person name="Jones M.K."/>
            <person name="Brejova B."/>
            <person name="Vinar T."/>
            <person name="Zhao G."/>
            <person name="McManus D.P."/>
            <person name="Chen Z."/>
            <person name="Zhou Y."/>
            <person name="Wang S."/>
        </authorList>
    </citation>
    <scope>NUCLEOTIDE SEQUENCE [LARGE SCALE GENOMIC DNA]</scope>
</reference>
<dbReference type="Pfam" id="PF00888">
    <property type="entry name" value="Cullin"/>
    <property type="match status" value="1"/>
</dbReference>
<dbReference type="SUPFAM" id="SSF75632">
    <property type="entry name" value="Cullin homology domain"/>
    <property type="match status" value="1"/>
</dbReference>
<dbReference type="SMART" id="SM00884">
    <property type="entry name" value="Cullin_Nedd8"/>
    <property type="match status" value="1"/>
</dbReference>
<dbReference type="SUPFAM" id="SSF46785">
    <property type="entry name" value="Winged helix' DNA-binding domain"/>
    <property type="match status" value="1"/>
</dbReference>
<evidence type="ECO:0000256" key="5">
    <source>
        <dbReference type="PROSITE-ProRule" id="PRU00330"/>
    </source>
</evidence>
<keyword evidence="9" id="KW-1185">Reference proteome</keyword>
<dbReference type="PROSITE" id="PS50069">
    <property type="entry name" value="CULLIN_2"/>
    <property type="match status" value="1"/>
</dbReference>
<comment type="caution">
    <text evidence="8">The sequence shown here is derived from an EMBL/GenBank/DDBJ whole genome shotgun (WGS) entry which is preliminary data.</text>
</comment>
<dbReference type="GO" id="GO:0031461">
    <property type="term" value="C:cullin-RING ubiquitin ligase complex"/>
    <property type="evidence" value="ECO:0007669"/>
    <property type="project" value="UniProtKB-ARBA"/>
</dbReference>
<evidence type="ECO:0000313" key="9">
    <source>
        <dbReference type="Proteomes" id="UP000019149"/>
    </source>
</evidence>
<protein>
    <submittedName>
        <fullName evidence="8">Cullin-1</fullName>
    </submittedName>
</protein>
<feature type="domain" description="Cullin family profile" evidence="7">
    <location>
        <begin position="424"/>
        <end position="653"/>
    </location>
</feature>
<dbReference type="Gene3D" id="1.10.10.10">
    <property type="entry name" value="Winged helix-like DNA-binding domain superfamily/Winged helix DNA-binding domain"/>
    <property type="match status" value="2"/>
</dbReference>
<keyword evidence="4" id="KW-0832">Ubl conjugation</keyword>
<dbReference type="InterPro" id="IPR001373">
    <property type="entry name" value="Cullin_N"/>
</dbReference>
<evidence type="ECO:0000256" key="1">
    <source>
        <dbReference type="ARBA" id="ARBA00004906"/>
    </source>
</evidence>
<dbReference type="RefSeq" id="XP_024349291.1">
    <property type="nucleotide sequence ID" value="XM_024496264.1"/>
</dbReference>
<evidence type="ECO:0000313" key="8">
    <source>
        <dbReference type="EMBL" id="EUB58095.1"/>
    </source>
</evidence>
<dbReference type="GO" id="GO:0006511">
    <property type="term" value="P:ubiquitin-dependent protein catabolic process"/>
    <property type="evidence" value="ECO:0007669"/>
    <property type="project" value="InterPro"/>
</dbReference>
<dbReference type="InterPro" id="IPR016158">
    <property type="entry name" value="Cullin_homology"/>
</dbReference>
<dbReference type="Pfam" id="PF26557">
    <property type="entry name" value="Cullin_AB"/>
    <property type="match status" value="1"/>
</dbReference>
<dbReference type="GeneID" id="36342730"/>
<dbReference type="InterPro" id="IPR036390">
    <property type="entry name" value="WH_DNA-bd_sf"/>
</dbReference>
<dbReference type="OrthoDB" id="27073at2759"/>
<dbReference type="AlphaFoldDB" id="W6UAJ2"/>
<dbReference type="Gene3D" id="4.10.1030.10">
    <property type="entry name" value="Ring Box Chain A, domain 5"/>
    <property type="match status" value="1"/>
</dbReference>
<accession>W6UAJ2</accession>
<name>W6UAJ2_ECHGR</name>
<evidence type="ECO:0000259" key="7">
    <source>
        <dbReference type="PROSITE" id="PS50069"/>
    </source>
</evidence>
<dbReference type="FunFam" id="1.10.10.10:FF:000014">
    <property type="entry name" value="Cullin 1"/>
    <property type="match status" value="1"/>
</dbReference>
<dbReference type="FunFam" id="1.20.1310.10:FF:000012">
    <property type="entry name" value="Cullin 2"/>
    <property type="match status" value="1"/>
</dbReference>
<evidence type="ECO:0000256" key="6">
    <source>
        <dbReference type="RuleBase" id="RU003829"/>
    </source>
</evidence>
<dbReference type="GO" id="GO:0005634">
    <property type="term" value="C:nucleus"/>
    <property type="evidence" value="ECO:0007669"/>
    <property type="project" value="UniProtKB-ARBA"/>
</dbReference>
<dbReference type="Gene3D" id="1.20.1310.10">
    <property type="entry name" value="Cullin Repeats"/>
    <property type="match status" value="4"/>
</dbReference>
<dbReference type="InterPro" id="IPR059120">
    <property type="entry name" value="Cullin-like_AB"/>
</dbReference>
<dbReference type="InterPro" id="IPR019559">
    <property type="entry name" value="Cullin_neddylation_domain"/>
</dbReference>